<dbReference type="InterPro" id="IPR029044">
    <property type="entry name" value="Nucleotide-diphossugar_trans"/>
</dbReference>
<accession>A0A3B1BXK8</accession>
<protein>
    <recommendedName>
        <fullName evidence="1">MobA-like NTP transferase domain-containing protein</fullName>
    </recommendedName>
</protein>
<dbReference type="InterPro" id="IPR025877">
    <property type="entry name" value="MobA-like_NTP_Trfase"/>
</dbReference>
<dbReference type="AlphaFoldDB" id="A0A3B1BXK8"/>
<proteinExistence type="predicted"/>
<name>A0A3B1BXK8_9ZZZZ</name>
<dbReference type="GO" id="GO:0016779">
    <property type="term" value="F:nucleotidyltransferase activity"/>
    <property type="evidence" value="ECO:0007669"/>
    <property type="project" value="UniProtKB-ARBA"/>
</dbReference>
<evidence type="ECO:0000259" key="1">
    <source>
        <dbReference type="Pfam" id="PF12804"/>
    </source>
</evidence>
<dbReference type="Pfam" id="PF12804">
    <property type="entry name" value="NTP_transf_3"/>
    <property type="match status" value="1"/>
</dbReference>
<dbReference type="EMBL" id="UOGB01000183">
    <property type="protein sequence ID" value="VAX20532.1"/>
    <property type="molecule type" value="Genomic_DNA"/>
</dbReference>
<gene>
    <name evidence="2" type="ORF">MNBD_NITROSPINAE03-1537</name>
</gene>
<evidence type="ECO:0000313" key="2">
    <source>
        <dbReference type="EMBL" id="VAX20532.1"/>
    </source>
</evidence>
<reference evidence="2" key="1">
    <citation type="submission" date="2018-06" db="EMBL/GenBank/DDBJ databases">
        <authorList>
            <person name="Zhirakovskaya E."/>
        </authorList>
    </citation>
    <scope>NUCLEOTIDE SEQUENCE</scope>
</reference>
<feature type="domain" description="MobA-like NTP transferase" evidence="1">
    <location>
        <begin position="20"/>
        <end position="149"/>
    </location>
</feature>
<sequence length="319" mass="36452">MEVEKLVCPVDTLLMCGDKGASRPLGGQSKPYLYLHGIPLFIHVLKALGRIGRINRIFIIGDKQRLDHLLYTHARAITISKPVITLNQWESLLSNVWNGFVATLDRYEPGDEEKNHDIKNKVVFILPGDAPLVSPGEINEFFDQADMTKLDHVTGLTGRDVMERYHPAKGKPGIKMAYFHFREGDYRINNLHMARPFACRNRQVIQQAYNSRYQKDIKNIIQLTKDMWESHVKLQSLGLYFMMQISMFLSFIRLARLCEISSRYTPIGSVSAAGSRILGLRFGFAFTSKGGAALDIDNEGDYETVKSRYFEWKQMQVVD</sequence>
<organism evidence="2">
    <name type="scientific">hydrothermal vent metagenome</name>
    <dbReference type="NCBI Taxonomy" id="652676"/>
    <lineage>
        <taxon>unclassified sequences</taxon>
        <taxon>metagenomes</taxon>
        <taxon>ecological metagenomes</taxon>
    </lineage>
</organism>
<dbReference type="SUPFAM" id="SSF53448">
    <property type="entry name" value="Nucleotide-diphospho-sugar transferases"/>
    <property type="match status" value="1"/>
</dbReference>
<dbReference type="Gene3D" id="3.90.550.10">
    <property type="entry name" value="Spore Coat Polysaccharide Biosynthesis Protein SpsA, Chain A"/>
    <property type="match status" value="1"/>
</dbReference>